<dbReference type="Proteomes" id="UP000824024">
    <property type="component" value="Unassembled WGS sequence"/>
</dbReference>
<evidence type="ECO:0000256" key="1">
    <source>
        <dbReference type="SAM" id="Phobius"/>
    </source>
</evidence>
<comment type="caution">
    <text evidence="2">The sequence shown here is derived from an EMBL/GenBank/DDBJ whole genome shotgun (WGS) entry which is preliminary data.</text>
</comment>
<dbReference type="AlphaFoldDB" id="A0A9D2D574"/>
<dbReference type="EMBL" id="DXCH01000341">
    <property type="protein sequence ID" value="HIZ08821.1"/>
    <property type="molecule type" value="Genomic_DNA"/>
</dbReference>
<reference evidence="2" key="2">
    <citation type="submission" date="2021-04" db="EMBL/GenBank/DDBJ databases">
        <authorList>
            <person name="Gilroy R."/>
        </authorList>
    </citation>
    <scope>NUCLEOTIDE SEQUENCE</scope>
    <source>
        <strain evidence="2">CHK192-9172</strain>
    </source>
</reference>
<keyword evidence="1" id="KW-0812">Transmembrane</keyword>
<feature type="transmembrane region" description="Helical" evidence="1">
    <location>
        <begin position="203"/>
        <end position="221"/>
    </location>
</feature>
<reference evidence="2" key="1">
    <citation type="journal article" date="2021" name="PeerJ">
        <title>Extensive microbial diversity within the chicken gut microbiome revealed by metagenomics and culture.</title>
        <authorList>
            <person name="Gilroy R."/>
            <person name="Ravi A."/>
            <person name="Getino M."/>
            <person name="Pursley I."/>
            <person name="Horton D.L."/>
            <person name="Alikhan N.F."/>
            <person name="Baker D."/>
            <person name="Gharbi K."/>
            <person name="Hall N."/>
            <person name="Watson M."/>
            <person name="Adriaenssens E.M."/>
            <person name="Foster-Nyarko E."/>
            <person name="Jarju S."/>
            <person name="Secka A."/>
            <person name="Antonio M."/>
            <person name="Oren A."/>
            <person name="Chaudhuri R.R."/>
            <person name="La Ragione R."/>
            <person name="Hildebrand F."/>
            <person name="Pallen M.J."/>
        </authorList>
    </citation>
    <scope>NUCLEOTIDE SEQUENCE</scope>
    <source>
        <strain evidence="2">CHK192-9172</strain>
    </source>
</reference>
<organism evidence="2 3">
    <name type="scientific">Candidatus Eubacterium avistercoris</name>
    <dbReference type="NCBI Taxonomy" id="2838567"/>
    <lineage>
        <taxon>Bacteria</taxon>
        <taxon>Bacillati</taxon>
        <taxon>Bacillota</taxon>
        <taxon>Clostridia</taxon>
        <taxon>Eubacteriales</taxon>
        <taxon>Eubacteriaceae</taxon>
        <taxon>Eubacterium</taxon>
    </lineage>
</organism>
<dbReference type="PANTHER" id="PTHR35007">
    <property type="entry name" value="INTEGRAL MEMBRANE PROTEIN-RELATED"/>
    <property type="match status" value="1"/>
</dbReference>
<keyword evidence="1" id="KW-1133">Transmembrane helix</keyword>
<feature type="transmembrane region" description="Helical" evidence="1">
    <location>
        <begin position="16"/>
        <end position="36"/>
    </location>
</feature>
<feature type="transmembrane region" description="Helical" evidence="1">
    <location>
        <begin position="177"/>
        <end position="197"/>
    </location>
</feature>
<evidence type="ECO:0000313" key="2">
    <source>
        <dbReference type="EMBL" id="HIZ08821.1"/>
    </source>
</evidence>
<sequence>MRILAEAALISGLLAYLFYDAVWGMAVLAVFIPLYGSQRKEELKEKKIHVLEREFQDGLYSAAAALEAGYSMENAWKEAEKELLRMYGKEGVFYRYLYKMNRRVSLNEPIENQILEFARHAGTENIRNFADIFSFAKRSGGNLTAIMKKTADRIRMNVQIQEEIETMLSARRLEQKIMNIMPLGILLYIRTGVAGFLDPLYHSFFGGLLMSGCLAGYLGAWRLSCHMARIRV</sequence>
<proteinExistence type="predicted"/>
<gene>
    <name evidence="2" type="ORF">IAA08_12895</name>
</gene>
<dbReference type="PANTHER" id="PTHR35007:SF1">
    <property type="entry name" value="PILUS ASSEMBLY PROTEIN"/>
    <property type="match status" value="1"/>
</dbReference>
<keyword evidence="1" id="KW-0472">Membrane</keyword>
<evidence type="ECO:0000313" key="3">
    <source>
        <dbReference type="Proteomes" id="UP000824024"/>
    </source>
</evidence>
<name>A0A9D2D574_9FIRM</name>
<protein>
    <submittedName>
        <fullName evidence="2">Type II secretion system F family protein</fullName>
    </submittedName>
</protein>
<accession>A0A9D2D574</accession>